<dbReference type="Gene3D" id="4.10.830.30">
    <property type="entry name" value="Ribosomal protein L31"/>
    <property type="match status" value="1"/>
</dbReference>
<feature type="binding site" evidence="7">
    <location>
        <position position="17"/>
    </location>
    <ligand>
        <name>Zn(2+)</name>
        <dbReference type="ChEBI" id="CHEBI:29105"/>
    </ligand>
</feature>
<feature type="binding site" evidence="7">
    <location>
        <position position="37"/>
    </location>
    <ligand>
        <name>Zn(2+)</name>
        <dbReference type="ChEBI" id="CHEBI:29105"/>
    </ligand>
</feature>
<gene>
    <name evidence="7" type="primary">rpmE</name>
    <name evidence="8" type="ORF">A3G45_00935</name>
</gene>
<dbReference type="InterPro" id="IPR042105">
    <property type="entry name" value="Ribosomal_bL31_sf"/>
</dbReference>
<dbReference type="PANTHER" id="PTHR33280:SF1">
    <property type="entry name" value="LARGE RIBOSOMAL SUBUNIT PROTEIN BL31C"/>
    <property type="match status" value="1"/>
</dbReference>
<proteinExistence type="inferred from homology"/>
<dbReference type="PROSITE" id="PS01143">
    <property type="entry name" value="RIBOSOMAL_L31"/>
    <property type="match status" value="1"/>
</dbReference>
<evidence type="ECO:0000256" key="2">
    <source>
        <dbReference type="ARBA" id="ARBA00022730"/>
    </source>
</evidence>
<comment type="similarity">
    <text evidence="1 7">Belongs to the bacterial ribosomal protein bL31 family. Type A subfamily.</text>
</comment>
<keyword evidence="2 7" id="KW-0699">rRNA-binding</keyword>
<dbReference type="GO" id="GO:0005840">
    <property type="term" value="C:ribosome"/>
    <property type="evidence" value="ECO:0007669"/>
    <property type="project" value="UniProtKB-KW"/>
</dbReference>
<dbReference type="SUPFAM" id="SSF143800">
    <property type="entry name" value="L28p-like"/>
    <property type="match status" value="1"/>
</dbReference>
<dbReference type="PANTHER" id="PTHR33280">
    <property type="entry name" value="50S RIBOSOMAL PROTEIN L31, CHLOROPLASTIC"/>
    <property type="match status" value="1"/>
</dbReference>
<dbReference type="EMBL" id="MHPE01000051">
    <property type="protein sequence ID" value="OGZ75321.1"/>
    <property type="molecule type" value="Genomic_DNA"/>
</dbReference>
<dbReference type="InterPro" id="IPR002150">
    <property type="entry name" value="Ribosomal_bL31"/>
</dbReference>
<evidence type="ECO:0000256" key="5">
    <source>
        <dbReference type="ARBA" id="ARBA00023274"/>
    </source>
</evidence>
<keyword evidence="4 7" id="KW-0689">Ribosomal protein</keyword>
<organism evidence="8 9">
    <name type="scientific">Candidatus Staskawiczbacteria bacterium RIFCSPLOWO2_12_FULL_37_15</name>
    <dbReference type="NCBI Taxonomy" id="1802218"/>
    <lineage>
        <taxon>Bacteria</taxon>
        <taxon>Candidatus Staskawicziibacteriota</taxon>
    </lineage>
</organism>
<dbReference type="Proteomes" id="UP000178632">
    <property type="component" value="Unassembled WGS sequence"/>
</dbReference>
<dbReference type="InterPro" id="IPR034704">
    <property type="entry name" value="Ribosomal_bL28/bL31-like_sf"/>
</dbReference>
<dbReference type="GO" id="GO:0019843">
    <property type="term" value="F:rRNA binding"/>
    <property type="evidence" value="ECO:0007669"/>
    <property type="project" value="UniProtKB-KW"/>
</dbReference>
<dbReference type="NCBIfam" id="TIGR00105">
    <property type="entry name" value="L31"/>
    <property type="match status" value="1"/>
</dbReference>
<dbReference type="NCBIfam" id="NF000612">
    <property type="entry name" value="PRK00019.1"/>
    <property type="match status" value="1"/>
</dbReference>
<comment type="function">
    <text evidence="7">Binds the 23S rRNA.</text>
</comment>
<comment type="caution">
    <text evidence="8">The sequence shown here is derived from an EMBL/GenBank/DDBJ whole genome shotgun (WGS) entry which is preliminary data.</text>
</comment>
<dbReference type="InterPro" id="IPR027491">
    <property type="entry name" value="Ribosomal_bL31_A"/>
</dbReference>
<dbReference type="GO" id="GO:0006412">
    <property type="term" value="P:translation"/>
    <property type="evidence" value="ECO:0007669"/>
    <property type="project" value="UniProtKB-UniRule"/>
</dbReference>
<feature type="binding site" evidence="7">
    <location>
        <position position="19"/>
    </location>
    <ligand>
        <name>Zn(2+)</name>
        <dbReference type="ChEBI" id="CHEBI:29105"/>
    </ligand>
</feature>
<evidence type="ECO:0000256" key="1">
    <source>
        <dbReference type="ARBA" id="ARBA00009296"/>
    </source>
</evidence>
<dbReference type="AlphaFoldDB" id="A0A1G2ILD0"/>
<keyword evidence="3 7" id="KW-0694">RNA-binding</keyword>
<evidence type="ECO:0000256" key="4">
    <source>
        <dbReference type="ARBA" id="ARBA00022980"/>
    </source>
</evidence>
<evidence type="ECO:0000256" key="6">
    <source>
        <dbReference type="ARBA" id="ARBA00035687"/>
    </source>
</evidence>
<evidence type="ECO:0000256" key="3">
    <source>
        <dbReference type="ARBA" id="ARBA00022884"/>
    </source>
</evidence>
<keyword evidence="5 7" id="KW-0687">Ribonucleoprotein</keyword>
<evidence type="ECO:0000256" key="7">
    <source>
        <dbReference type="HAMAP-Rule" id="MF_00501"/>
    </source>
</evidence>
<dbReference type="PRINTS" id="PR01249">
    <property type="entry name" value="RIBOSOMALL31"/>
</dbReference>
<dbReference type="GO" id="GO:1990904">
    <property type="term" value="C:ribonucleoprotein complex"/>
    <property type="evidence" value="ECO:0007669"/>
    <property type="project" value="UniProtKB-KW"/>
</dbReference>
<reference evidence="8 9" key="1">
    <citation type="journal article" date="2016" name="Nat. Commun.">
        <title>Thousands of microbial genomes shed light on interconnected biogeochemical processes in an aquifer system.</title>
        <authorList>
            <person name="Anantharaman K."/>
            <person name="Brown C.T."/>
            <person name="Hug L.A."/>
            <person name="Sharon I."/>
            <person name="Castelle C.J."/>
            <person name="Probst A.J."/>
            <person name="Thomas B.C."/>
            <person name="Singh A."/>
            <person name="Wilkins M.J."/>
            <person name="Karaoz U."/>
            <person name="Brodie E.L."/>
            <person name="Williams K.H."/>
            <person name="Hubbard S.S."/>
            <person name="Banfield J.F."/>
        </authorList>
    </citation>
    <scope>NUCLEOTIDE SEQUENCE [LARGE SCALE GENOMIC DNA]</scope>
</reference>
<feature type="binding site" evidence="7">
    <location>
        <position position="40"/>
    </location>
    <ligand>
        <name>Zn(2+)</name>
        <dbReference type="ChEBI" id="CHEBI:29105"/>
    </ligand>
</feature>
<name>A0A1G2ILD0_9BACT</name>
<keyword evidence="7" id="KW-0862">Zinc</keyword>
<dbReference type="GO" id="GO:0046872">
    <property type="term" value="F:metal ion binding"/>
    <property type="evidence" value="ECO:0007669"/>
    <property type="project" value="UniProtKB-KW"/>
</dbReference>
<comment type="cofactor">
    <cofactor evidence="7">
        <name>Zn(2+)</name>
        <dbReference type="ChEBI" id="CHEBI:29105"/>
    </cofactor>
    <text evidence="7">Binds 1 zinc ion per subunit.</text>
</comment>
<comment type="subunit">
    <text evidence="7">Part of the 50S ribosomal subunit.</text>
</comment>
<protein>
    <recommendedName>
        <fullName evidence="6 7">Large ribosomal subunit protein bL31</fullName>
    </recommendedName>
</protein>
<dbReference type="GO" id="GO:0003735">
    <property type="term" value="F:structural constituent of ribosome"/>
    <property type="evidence" value="ECO:0007669"/>
    <property type="project" value="InterPro"/>
</dbReference>
<evidence type="ECO:0000313" key="8">
    <source>
        <dbReference type="EMBL" id="OGZ75321.1"/>
    </source>
</evidence>
<dbReference type="HAMAP" id="MF_00501">
    <property type="entry name" value="Ribosomal_bL31_1"/>
    <property type="match status" value="1"/>
</dbReference>
<evidence type="ECO:0000313" key="9">
    <source>
        <dbReference type="Proteomes" id="UP000178632"/>
    </source>
</evidence>
<sequence length="75" mass="8721">MKKDIHPRYYPKASVHCACGNTFTVGSTKEFIETEVCAQCHPFYTKKEKVMDTLGRVQKFKDRAAKKRVLIKKKK</sequence>
<dbReference type="Pfam" id="PF01197">
    <property type="entry name" value="Ribosomal_L31"/>
    <property type="match status" value="1"/>
</dbReference>
<keyword evidence="7" id="KW-0479">Metal-binding</keyword>
<accession>A0A1G2ILD0</accession>